<dbReference type="GO" id="GO:0005576">
    <property type="term" value="C:extracellular region"/>
    <property type="evidence" value="ECO:0007669"/>
    <property type="project" value="UniProtKB-SubCell"/>
</dbReference>
<dbReference type="InterPro" id="IPR051487">
    <property type="entry name" value="Ser/Thr_Proteases_Immune/Dev"/>
</dbReference>
<dbReference type="GO" id="GO:0050832">
    <property type="term" value="P:defense response to fungus"/>
    <property type="evidence" value="ECO:0007669"/>
    <property type="project" value="UniProtKB-ARBA"/>
</dbReference>
<reference evidence="12" key="1">
    <citation type="submission" date="2022-01" db="EMBL/GenBank/DDBJ databases">
        <authorList>
            <person name="King R."/>
        </authorList>
    </citation>
    <scope>NUCLEOTIDE SEQUENCE</scope>
</reference>
<keyword evidence="4 9" id="KW-0378">Hydrolase</keyword>
<dbReference type="EMBL" id="OU895879">
    <property type="protein sequence ID" value="CAG9808041.1"/>
    <property type="molecule type" value="Genomic_DNA"/>
</dbReference>
<dbReference type="PRINTS" id="PR00722">
    <property type="entry name" value="CHYMOTRYPSIN"/>
</dbReference>
<evidence type="ECO:0000256" key="7">
    <source>
        <dbReference type="ARBA" id="ARBA00023180"/>
    </source>
</evidence>
<evidence type="ECO:0000256" key="2">
    <source>
        <dbReference type="ARBA" id="ARBA00022525"/>
    </source>
</evidence>
<evidence type="ECO:0000256" key="5">
    <source>
        <dbReference type="ARBA" id="ARBA00022825"/>
    </source>
</evidence>
<dbReference type="CDD" id="cd00190">
    <property type="entry name" value="Tryp_SPc"/>
    <property type="match status" value="1"/>
</dbReference>
<evidence type="ECO:0000256" key="9">
    <source>
        <dbReference type="RuleBase" id="RU363034"/>
    </source>
</evidence>
<evidence type="ECO:0000256" key="10">
    <source>
        <dbReference type="SAM" id="SignalP"/>
    </source>
</evidence>
<dbReference type="InterPro" id="IPR001314">
    <property type="entry name" value="Peptidase_S1A"/>
</dbReference>
<dbReference type="PANTHER" id="PTHR24256">
    <property type="entry name" value="TRYPTASE-RELATED"/>
    <property type="match status" value="1"/>
</dbReference>
<dbReference type="GO" id="GO:0160032">
    <property type="term" value="P:Toll receptor ligand protein activation cascade"/>
    <property type="evidence" value="ECO:0007669"/>
    <property type="project" value="UniProtKB-ARBA"/>
</dbReference>
<dbReference type="SUPFAM" id="SSF50494">
    <property type="entry name" value="Trypsin-like serine proteases"/>
    <property type="match status" value="1"/>
</dbReference>
<comment type="similarity">
    <text evidence="8">Belongs to the peptidase S1 family. CLIP subfamily.</text>
</comment>
<keyword evidence="5 9" id="KW-0720">Serine protease</keyword>
<gene>
    <name evidence="12" type="ORF">CHIRRI_LOCUS10887</name>
</gene>
<dbReference type="GO" id="GO:0004252">
    <property type="term" value="F:serine-type endopeptidase activity"/>
    <property type="evidence" value="ECO:0007669"/>
    <property type="project" value="InterPro"/>
</dbReference>
<keyword evidence="13" id="KW-1185">Reference proteome</keyword>
<dbReference type="InterPro" id="IPR001254">
    <property type="entry name" value="Trypsin_dom"/>
</dbReference>
<accession>A0A9N9S3P3</accession>
<dbReference type="GO" id="GO:0035008">
    <property type="term" value="P:positive regulation of melanization defense response"/>
    <property type="evidence" value="ECO:0007669"/>
    <property type="project" value="UniProtKB-ARBA"/>
</dbReference>
<dbReference type="Proteomes" id="UP001153620">
    <property type="component" value="Chromosome 3"/>
</dbReference>
<evidence type="ECO:0000313" key="13">
    <source>
        <dbReference type="Proteomes" id="UP001153620"/>
    </source>
</evidence>
<dbReference type="OrthoDB" id="6339452at2759"/>
<dbReference type="InterPro" id="IPR018114">
    <property type="entry name" value="TRYPSIN_HIS"/>
</dbReference>
<proteinExistence type="inferred from homology"/>
<comment type="subcellular location">
    <subcellularLocation>
        <location evidence="1">Secreted</location>
    </subcellularLocation>
</comment>
<organism evidence="12 13">
    <name type="scientific">Chironomus riparius</name>
    <dbReference type="NCBI Taxonomy" id="315576"/>
    <lineage>
        <taxon>Eukaryota</taxon>
        <taxon>Metazoa</taxon>
        <taxon>Ecdysozoa</taxon>
        <taxon>Arthropoda</taxon>
        <taxon>Hexapoda</taxon>
        <taxon>Insecta</taxon>
        <taxon>Pterygota</taxon>
        <taxon>Neoptera</taxon>
        <taxon>Endopterygota</taxon>
        <taxon>Diptera</taxon>
        <taxon>Nematocera</taxon>
        <taxon>Chironomoidea</taxon>
        <taxon>Chironomidae</taxon>
        <taxon>Chironominae</taxon>
        <taxon>Chironomus</taxon>
    </lineage>
</organism>
<evidence type="ECO:0000256" key="6">
    <source>
        <dbReference type="ARBA" id="ARBA00023157"/>
    </source>
</evidence>
<reference evidence="12" key="2">
    <citation type="submission" date="2022-10" db="EMBL/GenBank/DDBJ databases">
        <authorList>
            <consortium name="ENA_rothamsted_submissions"/>
            <consortium name="culmorum"/>
            <person name="King R."/>
        </authorList>
    </citation>
    <scope>NUCLEOTIDE SEQUENCE</scope>
</reference>
<feature type="domain" description="Peptidase S1" evidence="11">
    <location>
        <begin position="134"/>
        <end position="374"/>
    </location>
</feature>
<dbReference type="Pfam" id="PF00089">
    <property type="entry name" value="Trypsin"/>
    <property type="match status" value="1"/>
</dbReference>
<evidence type="ECO:0000256" key="1">
    <source>
        <dbReference type="ARBA" id="ARBA00004613"/>
    </source>
</evidence>
<evidence type="ECO:0000256" key="8">
    <source>
        <dbReference type="ARBA" id="ARBA00024195"/>
    </source>
</evidence>
<protein>
    <recommendedName>
        <fullName evidence="11">Peptidase S1 domain-containing protein</fullName>
    </recommendedName>
</protein>
<feature type="chain" id="PRO_5040189964" description="Peptidase S1 domain-containing protein" evidence="10">
    <location>
        <begin position="21"/>
        <end position="377"/>
    </location>
</feature>
<dbReference type="GO" id="GO:0006508">
    <property type="term" value="P:proteolysis"/>
    <property type="evidence" value="ECO:0007669"/>
    <property type="project" value="UniProtKB-KW"/>
</dbReference>
<keyword evidence="10" id="KW-0732">Signal</keyword>
<dbReference type="InterPro" id="IPR043504">
    <property type="entry name" value="Peptidase_S1_PA_chymotrypsin"/>
</dbReference>
<dbReference type="Gene3D" id="2.40.10.10">
    <property type="entry name" value="Trypsin-like serine proteases"/>
    <property type="match status" value="2"/>
</dbReference>
<dbReference type="PROSITE" id="PS50240">
    <property type="entry name" value="TRYPSIN_DOM"/>
    <property type="match status" value="1"/>
</dbReference>
<sequence length="377" mass="41872">MRTFIFAFVIHISIFGSINSQYQFNNQFQLNPYNIFGQFGYNQQNQRPTTQQIYRPNNQQNIYYPQSNLYYPQNTQTNRPPVQTSPHPKLRLSETKCSEYLKKAQNSVLVGSLSLIPNIQGIQTDNCDASQGLIIGGENAKAGEFPHMAAIGYKNLDNIVNFKCGGSLISEQFVLTAAHCRTAGREKPSVVRLGDLNLKIREQNSPEKDVAIASFISHEKYDPNKSKNDIAVVKLVSKVTLSKDIRPACLMVPTNTANIQKAIAIGFGLTEAFTDHTSDIMQKVELPVKDLQSCRRLLDDQTIDESQICAGDSGKDTCQGDSGGPLQIVSTKNKCVYIIIGITSFGNTFCGAEDSPGVYTRVSYYLDWIEQKVWGSG</sequence>
<feature type="signal peptide" evidence="10">
    <location>
        <begin position="1"/>
        <end position="20"/>
    </location>
</feature>
<keyword evidence="7" id="KW-0325">Glycoprotein</keyword>
<dbReference type="AlphaFoldDB" id="A0A9N9S3P3"/>
<evidence type="ECO:0000313" key="12">
    <source>
        <dbReference type="EMBL" id="CAG9808041.1"/>
    </source>
</evidence>
<keyword evidence="6" id="KW-1015">Disulfide bond</keyword>
<name>A0A9N9S3P3_9DIPT</name>
<dbReference type="FunFam" id="2.40.10.10:FF:000015">
    <property type="entry name" value="Atrial natriuretic peptide-converting enzyme"/>
    <property type="match status" value="1"/>
</dbReference>
<dbReference type="PROSITE" id="PS00134">
    <property type="entry name" value="TRYPSIN_HIS"/>
    <property type="match status" value="1"/>
</dbReference>
<dbReference type="InterPro" id="IPR033116">
    <property type="entry name" value="TRYPSIN_SER"/>
</dbReference>
<keyword evidence="2" id="KW-0964">Secreted</keyword>
<dbReference type="SMART" id="SM00020">
    <property type="entry name" value="Tryp_SPc"/>
    <property type="match status" value="1"/>
</dbReference>
<keyword evidence="3 9" id="KW-0645">Protease</keyword>
<evidence type="ECO:0000256" key="3">
    <source>
        <dbReference type="ARBA" id="ARBA00022670"/>
    </source>
</evidence>
<dbReference type="PROSITE" id="PS00135">
    <property type="entry name" value="TRYPSIN_SER"/>
    <property type="match status" value="1"/>
</dbReference>
<evidence type="ECO:0000259" key="11">
    <source>
        <dbReference type="PROSITE" id="PS50240"/>
    </source>
</evidence>
<dbReference type="InterPro" id="IPR009003">
    <property type="entry name" value="Peptidase_S1_PA"/>
</dbReference>
<evidence type="ECO:0000256" key="4">
    <source>
        <dbReference type="ARBA" id="ARBA00022801"/>
    </source>
</evidence>